<comment type="function">
    <text evidence="9">Fibrinolytic activity; shows preferential cleavage of Arg-Gly bonds in all three fibrinogen chains. Contact with the caterpillars causes severe bleeding, due the anticoagulant effect of the protein.</text>
</comment>
<dbReference type="EnsemblMetazoa" id="XM_038017123.1">
    <property type="protein sequence ID" value="XP_037873051.1"/>
    <property type="gene ID" value="LOC119629843"/>
</dbReference>
<evidence type="ECO:0000256" key="8">
    <source>
        <dbReference type="ARBA" id="ARBA00023240"/>
    </source>
</evidence>
<evidence type="ECO:0000256" key="6">
    <source>
        <dbReference type="ARBA" id="ARBA00022825"/>
    </source>
</evidence>
<dbReference type="PANTHER" id="PTHR24276">
    <property type="entry name" value="POLYSERASE-RELATED"/>
    <property type="match status" value="1"/>
</dbReference>
<dbReference type="InterPro" id="IPR001254">
    <property type="entry name" value="Trypsin_dom"/>
</dbReference>
<keyword evidence="14" id="KW-1185">Reference proteome</keyword>
<evidence type="ECO:0000256" key="9">
    <source>
        <dbReference type="ARBA" id="ARBA00055534"/>
    </source>
</evidence>
<evidence type="ECO:0000256" key="5">
    <source>
        <dbReference type="ARBA" id="ARBA00022801"/>
    </source>
</evidence>
<evidence type="ECO:0000256" key="7">
    <source>
        <dbReference type="ARBA" id="ARBA00023157"/>
    </source>
</evidence>
<reference evidence="13" key="2">
    <citation type="submission" date="2022-06" db="UniProtKB">
        <authorList>
            <consortium name="EnsemblMetazoa"/>
        </authorList>
    </citation>
    <scope>IDENTIFICATION</scope>
    <source>
        <strain evidence="13">p50T (Dazao)</strain>
    </source>
</reference>
<dbReference type="GO" id="GO:0005576">
    <property type="term" value="C:extracellular region"/>
    <property type="evidence" value="ECO:0007669"/>
    <property type="project" value="UniProtKB-SubCell"/>
</dbReference>
<evidence type="ECO:0000313" key="14">
    <source>
        <dbReference type="Proteomes" id="UP000005204"/>
    </source>
</evidence>
<dbReference type="PROSITE" id="PS00134">
    <property type="entry name" value="TRYPSIN_HIS"/>
    <property type="match status" value="1"/>
</dbReference>
<evidence type="ECO:0000256" key="1">
    <source>
        <dbReference type="ARBA" id="ARBA00004239"/>
    </source>
</evidence>
<dbReference type="FunFam" id="2.40.10.10:FF:000068">
    <property type="entry name" value="transmembrane protease serine 2"/>
    <property type="match status" value="1"/>
</dbReference>
<protein>
    <recommendedName>
        <fullName evidence="12">Peptidase S1 domain-containing protein</fullName>
    </recommendedName>
</protein>
<dbReference type="KEGG" id="bmor:119629843"/>
<reference evidence="14" key="1">
    <citation type="journal article" date="2008" name="Insect Biochem. Mol. Biol.">
        <title>The genome of a lepidopteran model insect, the silkworm Bombyx mori.</title>
        <authorList>
            <consortium name="International Silkworm Genome Consortium"/>
        </authorList>
    </citation>
    <scope>NUCLEOTIDE SEQUENCE [LARGE SCALE GENOMIC DNA]</scope>
    <source>
        <strain evidence="14">p50T</strain>
    </source>
</reference>
<dbReference type="GO" id="GO:0006508">
    <property type="term" value="P:proteolysis"/>
    <property type="evidence" value="ECO:0007669"/>
    <property type="project" value="UniProtKB-KW"/>
</dbReference>
<dbReference type="GO" id="GO:0090729">
    <property type="term" value="F:toxin activity"/>
    <property type="evidence" value="ECO:0007669"/>
    <property type="project" value="UniProtKB-KW"/>
</dbReference>
<dbReference type="Proteomes" id="UP000005204">
    <property type="component" value="Unassembled WGS sequence"/>
</dbReference>
<dbReference type="GO" id="GO:0004252">
    <property type="term" value="F:serine-type endopeptidase activity"/>
    <property type="evidence" value="ECO:0007669"/>
    <property type="project" value="InterPro"/>
</dbReference>
<evidence type="ECO:0000256" key="10">
    <source>
        <dbReference type="ARBA" id="ARBA00084094"/>
    </source>
</evidence>
<evidence type="ECO:0000256" key="3">
    <source>
        <dbReference type="ARBA" id="ARBA00022656"/>
    </source>
</evidence>
<keyword evidence="6 11" id="KW-0720">Serine protease</keyword>
<evidence type="ECO:0000256" key="11">
    <source>
        <dbReference type="RuleBase" id="RU363034"/>
    </source>
</evidence>
<evidence type="ECO:0000256" key="4">
    <source>
        <dbReference type="ARBA" id="ARBA00022670"/>
    </source>
</evidence>
<dbReference type="InterPro" id="IPR050430">
    <property type="entry name" value="Peptidase_S1"/>
</dbReference>
<keyword evidence="3" id="KW-0800">Toxin</keyword>
<dbReference type="PANTHER" id="PTHR24276:SF91">
    <property type="entry name" value="AT26814P-RELATED"/>
    <property type="match status" value="1"/>
</dbReference>
<dbReference type="InterPro" id="IPR001314">
    <property type="entry name" value="Peptidase_S1A"/>
</dbReference>
<dbReference type="Gene3D" id="2.40.10.10">
    <property type="entry name" value="Trypsin-like serine proteases"/>
    <property type="match status" value="1"/>
</dbReference>
<comment type="similarity">
    <text evidence="2">Belongs to the peptidase S1 family.</text>
</comment>
<dbReference type="SUPFAM" id="SSF50494">
    <property type="entry name" value="Trypsin-like serine proteases"/>
    <property type="match status" value="1"/>
</dbReference>
<sequence>MLRMLLNSLIRAKGEMNVKYGILFVAFFAAAWALPKPEDDMSIFYEHADRNARIVGGSQAAQGSHPHMVAMTNGFFVRNFVCGGSVLTARTVLTAAHCIAAVFTLGNLSANLRLTVGTNQFISGGAIHTVSRNISHPHYVSNTIKNDLGILITSSDIVFNNRVRPISLSFDYVPGGVPVRVAGWGRVGANGALSMNLLEINVRTIDGQSCVRAVAQAAIDFNVRALPVEPHIELCTFHAEGTGTCNGDSGSALARTDNGLQVGIVSWGFPCAVGAPDMFVRVSAFRSWLQQNIS</sequence>
<keyword evidence="5 11" id="KW-0378">Hydrolase</keyword>
<dbReference type="InterPro" id="IPR009003">
    <property type="entry name" value="Peptidase_S1_PA"/>
</dbReference>
<evidence type="ECO:0000313" key="13">
    <source>
        <dbReference type="EnsemblMetazoa" id="XP_037873051.1"/>
    </source>
</evidence>
<name>A0A8R2M2I1_BOMMO</name>
<dbReference type="CDD" id="cd00190">
    <property type="entry name" value="Tryp_SPc"/>
    <property type="match status" value="1"/>
</dbReference>
<dbReference type="GeneID" id="119629843"/>
<keyword evidence="8" id="KW-1199">Hemostasis impairing toxin</keyword>
<dbReference type="PRINTS" id="PR00722">
    <property type="entry name" value="CHYMOTRYPSIN"/>
</dbReference>
<dbReference type="InterPro" id="IPR018114">
    <property type="entry name" value="TRYPSIN_HIS"/>
</dbReference>
<keyword evidence="4 11" id="KW-0645">Protease</keyword>
<dbReference type="RefSeq" id="XP_037873051.1">
    <property type="nucleotide sequence ID" value="XM_038017123.2"/>
</dbReference>
<comment type="subcellular location">
    <subcellularLocation>
        <location evidence="1">Secreted</location>
        <location evidence="1">Extracellular space</location>
    </subcellularLocation>
</comment>
<dbReference type="InterPro" id="IPR043504">
    <property type="entry name" value="Peptidase_S1_PA_chymotrypsin"/>
</dbReference>
<keyword evidence="10" id="KW-1205">Fibrinolytic toxin</keyword>
<feature type="domain" description="Peptidase S1" evidence="12">
    <location>
        <begin position="54"/>
        <end position="294"/>
    </location>
</feature>
<dbReference type="AlphaFoldDB" id="A0A8R2M2I1"/>
<dbReference type="PROSITE" id="PS50240">
    <property type="entry name" value="TRYPSIN_DOM"/>
    <property type="match status" value="1"/>
</dbReference>
<dbReference type="InterPro" id="IPR033116">
    <property type="entry name" value="TRYPSIN_SER"/>
</dbReference>
<proteinExistence type="inferred from homology"/>
<evidence type="ECO:0000259" key="12">
    <source>
        <dbReference type="PROSITE" id="PS50240"/>
    </source>
</evidence>
<dbReference type="SMART" id="SM00020">
    <property type="entry name" value="Tryp_SPc"/>
    <property type="match status" value="1"/>
</dbReference>
<dbReference type="Pfam" id="PF00089">
    <property type="entry name" value="Trypsin"/>
    <property type="match status" value="1"/>
</dbReference>
<organism evidence="13 14">
    <name type="scientific">Bombyx mori</name>
    <name type="common">Silk moth</name>
    <dbReference type="NCBI Taxonomy" id="7091"/>
    <lineage>
        <taxon>Eukaryota</taxon>
        <taxon>Metazoa</taxon>
        <taxon>Ecdysozoa</taxon>
        <taxon>Arthropoda</taxon>
        <taxon>Hexapoda</taxon>
        <taxon>Insecta</taxon>
        <taxon>Pterygota</taxon>
        <taxon>Neoptera</taxon>
        <taxon>Endopterygota</taxon>
        <taxon>Lepidoptera</taxon>
        <taxon>Glossata</taxon>
        <taxon>Ditrysia</taxon>
        <taxon>Bombycoidea</taxon>
        <taxon>Bombycidae</taxon>
        <taxon>Bombycinae</taxon>
        <taxon>Bombyx</taxon>
    </lineage>
</organism>
<keyword evidence="7" id="KW-1015">Disulfide bond</keyword>
<evidence type="ECO:0000256" key="2">
    <source>
        <dbReference type="ARBA" id="ARBA00007664"/>
    </source>
</evidence>
<dbReference type="PROSITE" id="PS00135">
    <property type="entry name" value="TRYPSIN_SER"/>
    <property type="match status" value="1"/>
</dbReference>
<accession>A0A8R2M2I1</accession>